<dbReference type="EMBL" id="CAJMWT010002959">
    <property type="protein sequence ID" value="CAE6459243.1"/>
    <property type="molecule type" value="Genomic_DNA"/>
</dbReference>
<protein>
    <recommendedName>
        <fullName evidence="1">NB-ARC domain-containing protein</fullName>
    </recommendedName>
</protein>
<dbReference type="InterPro" id="IPR053137">
    <property type="entry name" value="NLR-like"/>
</dbReference>
<proteinExistence type="predicted"/>
<dbReference type="Pfam" id="PF00931">
    <property type="entry name" value="NB-ARC"/>
    <property type="match status" value="1"/>
</dbReference>
<dbReference type="Pfam" id="PF13424">
    <property type="entry name" value="TPR_12"/>
    <property type="match status" value="2"/>
</dbReference>
<dbReference type="GO" id="GO:0043531">
    <property type="term" value="F:ADP binding"/>
    <property type="evidence" value="ECO:0007669"/>
    <property type="project" value="InterPro"/>
</dbReference>
<name>A0A8H3GP88_9AGAM</name>
<dbReference type="PRINTS" id="PR00381">
    <property type="entry name" value="KINESINLIGHT"/>
</dbReference>
<dbReference type="Gene3D" id="1.25.40.10">
    <property type="entry name" value="Tetratricopeptide repeat domain"/>
    <property type="match status" value="2"/>
</dbReference>
<dbReference type="InterPro" id="IPR016035">
    <property type="entry name" value="Acyl_Trfase/lysoPLipase"/>
</dbReference>
<reference evidence="2" key="1">
    <citation type="submission" date="2021-01" db="EMBL/GenBank/DDBJ databases">
        <authorList>
            <person name="Kaushik A."/>
        </authorList>
    </citation>
    <scope>NUCLEOTIDE SEQUENCE</scope>
    <source>
        <strain evidence="2">AG2-2IIIB</strain>
    </source>
</reference>
<gene>
    <name evidence="2" type="ORF">RDB_LOCUS94449</name>
</gene>
<organism evidence="2 3">
    <name type="scientific">Rhizoctonia solani</name>
    <dbReference type="NCBI Taxonomy" id="456999"/>
    <lineage>
        <taxon>Eukaryota</taxon>
        <taxon>Fungi</taxon>
        <taxon>Dikarya</taxon>
        <taxon>Basidiomycota</taxon>
        <taxon>Agaricomycotina</taxon>
        <taxon>Agaricomycetes</taxon>
        <taxon>Cantharellales</taxon>
        <taxon>Ceratobasidiaceae</taxon>
        <taxon>Rhizoctonia</taxon>
    </lineage>
</organism>
<dbReference type="InterPro" id="IPR027417">
    <property type="entry name" value="P-loop_NTPase"/>
</dbReference>
<dbReference type="PANTHER" id="PTHR46082:SF11">
    <property type="entry name" value="AAA+ ATPASE DOMAIN-CONTAINING PROTEIN-RELATED"/>
    <property type="match status" value="1"/>
</dbReference>
<dbReference type="Pfam" id="PF13374">
    <property type="entry name" value="TPR_10"/>
    <property type="match status" value="1"/>
</dbReference>
<feature type="domain" description="NB-ARC" evidence="1">
    <location>
        <begin position="289"/>
        <end position="443"/>
    </location>
</feature>
<sequence>MLGRLRMPIAVAIEKYAKLVKEVFKDKKLSGHTMYKRTKLQEALKAMVREATGDEREMMRDYRETGGCQTAVFAMARHNMNAGMPVLFRSYTVSTNPGPDCTISEALQATMAYPDLFESIDIVDSSVPQSFVGGELGCSNPLAHVLSEVSRVFPDRQVACIVSIGAGHTRTIQVPILSRWQRTQDVIVMKDMATDSERVAEEMALRFEGVRGVYFRFNVDQGMQGMKDGSWERMKDVVGAITDKRGVISTAHAAGQILHRLDATTRITKLKRCPAPTECYTGRQNENAQVIACITQGKDERRVCVVYGLGGVGKTQLVLNAIEHTRDEWDHIIYVDASSTEAIEKTFKDFGIVKNIGQDYEDVIRWLESCSETWLVVFDNADSASTNIRQYIPARGRRGSVVITTRLPALARLAVGPNAVCHLSGMDQADGTALLMKIVNSGNQCFPGNDMNTAEALVQDFGGLALAIVHAGAYIAHSPSITIAKYRYLFLSQRQRMLDEYNNLPAMAKLDERGETVYTTWKMCYDQLEPESHQLLWLIAYLHYDGISEDIFKRAAKSTNPESYPLPLTDLTTKALRQVRQFLSTFVDADDNWDTVKFTRVASDLASYSLIEFDRMNLTYRVHVLVHDWAKSVVGHSPELAAECVATLLSLSIGWEQDAESLAFKLHLWPHVTSALIRSQNTITTHSYPFQEVCRCAGQWRQQMELLPPLVADFKQRLGPDHHYTLNSMDNLASTYSDLGRYNEAEQMGLQVVNARKRLLGEDHPSTLTSMNKLASTYLNLRRYNEAEQMGIQVLNARKRVLGEDHPDTLSSINSLASTYYRLGRYNEAEKTGVLVVSAHKRVLGEDHPDTLNSINNLASTYYHLGRYNEAEQMGVQIVNARKRTLGEDHPHTLISMNNLAQTHSAMGSRDKAMELNQKVLIVAQRTLGDQHPYTQVLRKNLTNLERAADEDGERALLSYYNIPIKPLDRKTGTLYITIVPNML</sequence>
<dbReference type="PANTHER" id="PTHR46082">
    <property type="entry name" value="ATP/GTP-BINDING PROTEIN-RELATED"/>
    <property type="match status" value="1"/>
</dbReference>
<dbReference type="SUPFAM" id="SSF52151">
    <property type="entry name" value="FabD/lysophospholipase-like"/>
    <property type="match status" value="1"/>
</dbReference>
<evidence type="ECO:0000313" key="3">
    <source>
        <dbReference type="Proteomes" id="UP000663843"/>
    </source>
</evidence>
<dbReference type="Gene3D" id="3.40.1090.10">
    <property type="entry name" value="Cytosolic phospholipase A2 catalytic domain"/>
    <property type="match status" value="1"/>
</dbReference>
<dbReference type="Proteomes" id="UP000663843">
    <property type="component" value="Unassembled WGS sequence"/>
</dbReference>
<dbReference type="SUPFAM" id="SSF48452">
    <property type="entry name" value="TPR-like"/>
    <property type="match status" value="2"/>
</dbReference>
<comment type="caution">
    <text evidence="2">The sequence shown here is derived from an EMBL/GenBank/DDBJ whole genome shotgun (WGS) entry which is preliminary data.</text>
</comment>
<evidence type="ECO:0000259" key="1">
    <source>
        <dbReference type="Pfam" id="PF00931"/>
    </source>
</evidence>
<dbReference type="InterPro" id="IPR002182">
    <property type="entry name" value="NB-ARC"/>
</dbReference>
<dbReference type="AlphaFoldDB" id="A0A8H3GP88"/>
<evidence type="ECO:0000313" key="2">
    <source>
        <dbReference type="EMBL" id="CAE6459243.1"/>
    </source>
</evidence>
<accession>A0A8H3GP88</accession>
<dbReference type="Gene3D" id="3.40.50.300">
    <property type="entry name" value="P-loop containing nucleotide triphosphate hydrolases"/>
    <property type="match status" value="1"/>
</dbReference>
<dbReference type="InterPro" id="IPR011990">
    <property type="entry name" value="TPR-like_helical_dom_sf"/>
</dbReference>
<dbReference type="SUPFAM" id="SSF52540">
    <property type="entry name" value="P-loop containing nucleoside triphosphate hydrolases"/>
    <property type="match status" value="1"/>
</dbReference>